<feature type="transmembrane region" description="Helical" evidence="5">
    <location>
        <begin position="166"/>
        <end position="184"/>
    </location>
</feature>
<dbReference type="AlphaFoldDB" id="A0A193KUL2"/>
<gene>
    <name evidence="7" type="primary">gcr111</name>
</gene>
<dbReference type="OrthoDB" id="5962323at2759"/>
<feature type="transmembrane region" description="Helical" evidence="5">
    <location>
        <begin position="309"/>
        <end position="334"/>
    </location>
</feature>
<keyword evidence="3 5" id="KW-1133">Transmembrane helix</keyword>
<evidence type="ECO:0000256" key="1">
    <source>
        <dbReference type="ARBA" id="ARBA00004370"/>
    </source>
</evidence>
<dbReference type="CDD" id="cd14978">
    <property type="entry name" value="7tmA_FMRFamide_R-like"/>
    <property type="match status" value="1"/>
</dbReference>
<dbReference type="Gene3D" id="1.20.1070.10">
    <property type="entry name" value="Rhodopsin 7-helix transmembrane proteins"/>
    <property type="match status" value="1"/>
</dbReference>
<evidence type="ECO:0000256" key="3">
    <source>
        <dbReference type="ARBA" id="ARBA00022989"/>
    </source>
</evidence>
<comment type="subcellular location">
    <subcellularLocation>
        <location evidence="1">Membrane</location>
    </subcellularLocation>
</comment>
<keyword evidence="2 5" id="KW-0812">Transmembrane</keyword>
<sequence length="395" mass="45632">MKAYFANFSNFQSANNYPDSVNVLGYLNNCITIELSLFDNLESILLFQISPYIIGFVTMTNLLICLTLTRPFMITPTNIILMGIALSDMLTGLLPLPIYIMRNFSYQFLELEKSYYQFLYVNYYLTSFLPTVFHTTSIWFTLQLALQRVIYVKFSNNVSRFCTTEIAWKMFIITPILSSIFHSPDFIVSFRNSFSENNNGSFGKKNFAIKCNVFSDTSFAIYTILRITLVHLIPCCSLTVLTNILIFVLRQKYHLHNLLIPQASIVQSRDPEKRSLNVLLNVSSHNEAAKRSRFKQGSRTIDIQSTSKMLLMVLIMFLLVEIPIGGVITAYTLLRLLGLKLNPVIWKQVTNTCNFVILVSYPINFFIYCAMLPKFRLTFYSLIRCKPSRFSYRQN</sequence>
<dbReference type="EMBL" id="KX018913">
    <property type="protein sequence ID" value="ANO39074.1"/>
    <property type="molecule type" value="mRNA"/>
</dbReference>
<dbReference type="PANTHER" id="PTHR47023:SF1">
    <property type="entry name" value="SEX PEPTIDE RECEPTOR"/>
    <property type="match status" value="1"/>
</dbReference>
<dbReference type="PRINTS" id="PR00237">
    <property type="entry name" value="GPCRRHODOPSN"/>
</dbReference>
<organism evidence="7">
    <name type="scientific">Schmidtea mediterranea</name>
    <name type="common">Freshwater planarian flatworm</name>
    <dbReference type="NCBI Taxonomy" id="79327"/>
    <lineage>
        <taxon>Eukaryota</taxon>
        <taxon>Metazoa</taxon>
        <taxon>Spiralia</taxon>
        <taxon>Lophotrochozoa</taxon>
        <taxon>Platyhelminthes</taxon>
        <taxon>Rhabditophora</taxon>
        <taxon>Seriata</taxon>
        <taxon>Tricladida</taxon>
        <taxon>Continenticola</taxon>
        <taxon>Geoplanoidea</taxon>
        <taxon>Dugesiidae</taxon>
        <taxon>Schmidtea</taxon>
    </lineage>
</organism>
<dbReference type="InterPro" id="IPR017452">
    <property type="entry name" value="GPCR_Rhodpsn_7TM"/>
</dbReference>
<dbReference type="Pfam" id="PF10324">
    <property type="entry name" value="7TM_GPCR_Srw"/>
    <property type="match status" value="1"/>
</dbReference>
<dbReference type="SUPFAM" id="SSF81321">
    <property type="entry name" value="Family A G protein-coupled receptor-like"/>
    <property type="match status" value="1"/>
</dbReference>
<dbReference type="InterPro" id="IPR019427">
    <property type="entry name" value="7TM_GPCR_serpentine_rcpt_Srw"/>
</dbReference>
<evidence type="ECO:0000256" key="5">
    <source>
        <dbReference type="SAM" id="Phobius"/>
    </source>
</evidence>
<evidence type="ECO:0000256" key="2">
    <source>
        <dbReference type="ARBA" id="ARBA00022692"/>
    </source>
</evidence>
<protein>
    <submittedName>
        <fullName evidence="7">GCR111</fullName>
    </submittedName>
</protein>
<dbReference type="GO" id="GO:0016020">
    <property type="term" value="C:membrane"/>
    <property type="evidence" value="ECO:0007669"/>
    <property type="project" value="UniProtKB-SubCell"/>
</dbReference>
<keyword evidence="4 5" id="KW-0472">Membrane</keyword>
<evidence type="ECO:0000256" key="4">
    <source>
        <dbReference type="ARBA" id="ARBA00023136"/>
    </source>
</evidence>
<feature type="transmembrane region" description="Helical" evidence="5">
    <location>
        <begin position="80"/>
        <end position="101"/>
    </location>
</feature>
<evidence type="ECO:0000259" key="6">
    <source>
        <dbReference type="PROSITE" id="PS50262"/>
    </source>
</evidence>
<evidence type="ECO:0000313" key="7">
    <source>
        <dbReference type="EMBL" id="ANO39074.1"/>
    </source>
</evidence>
<dbReference type="PROSITE" id="PS50262">
    <property type="entry name" value="G_PROTEIN_RECEP_F1_2"/>
    <property type="match status" value="1"/>
</dbReference>
<dbReference type="GO" id="GO:0008528">
    <property type="term" value="F:G protein-coupled peptide receptor activity"/>
    <property type="evidence" value="ECO:0007669"/>
    <property type="project" value="InterPro"/>
</dbReference>
<proteinExistence type="evidence at transcript level"/>
<accession>A0A193KUL2</accession>
<dbReference type="InterPro" id="IPR000276">
    <property type="entry name" value="GPCR_Rhodpsn"/>
</dbReference>
<feature type="transmembrane region" description="Helical" evidence="5">
    <location>
        <begin position="354"/>
        <end position="372"/>
    </location>
</feature>
<reference evidence="7" key="1">
    <citation type="journal article" date="2016" name="PLoS Biol.">
        <title>GPCRs Direct Germline Development and Somatic Gonad Function in Planarians.</title>
        <authorList>
            <person name="Saberi A."/>
            <person name="Jamal A."/>
            <person name="Beets I."/>
            <person name="Schoofs L."/>
            <person name="Newmark P.A."/>
        </authorList>
    </citation>
    <scope>NUCLEOTIDE SEQUENCE</scope>
</reference>
<feature type="domain" description="G-protein coupled receptors family 1 profile" evidence="6">
    <location>
        <begin position="60"/>
        <end position="368"/>
    </location>
</feature>
<feature type="transmembrane region" description="Helical" evidence="5">
    <location>
        <begin position="121"/>
        <end position="146"/>
    </location>
</feature>
<feature type="transmembrane region" description="Helical" evidence="5">
    <location>
        <begin position="224"/>
        <end position="249"/>
    </location>
</feature>
<dbReference type="InterPro" id="IPR053071">
    <property type="entry name" value="GPCR1-related_rcpt"/>
</dbReference>
<name>A0A193KUL2_SCHMD</name>
<feature type="transmembrane region" description="Helical" evidence="5">
    <location>
        <begin position="44"/>
        <end position="68"/>
    </location>
</feature>
<dbReference type="PANTHER" id="PTHR47023">
    <property type="entry name" value="SEX PEPTIDE RECEPTOR"/>
    <property type="match status" value="1"/>
</dbReference>